<evidence type="ECO:0000313" key="3">
    <source>
        <dbReference type="Proteomes" id="UP001283361"/>
    </source>
</evidence>
<accession>A0AAE0YWY6</accession>
<dbReference type="Proteomes" id="UP001283361">
    <property type="component" value="Unassembled WGS sequence"/>
</dbReference>
<keyword evidence="3" id="KW-1185">Reference proteome</keyword>
<evidence type="ECO:0000256" key="1">
    <source>
        <dbReference type="SAM" id="MobiDB-lite"/>
    </source>
</evidence>
<reference evidence="2" key="1">
    <citation type="journal article" date="2023" name="G3 (Bethesda)">
        <title>A reference genome for the long-term kleptoplast-retaining sea slug Elysia crispata morphotype clarki.</title>
        <authorList>
            <person name="Eastman K.E."/>
            <person name="Pendleton A.L."/>
            <person name="Shaikh M.A."/>
            <person name="Suttiyut T."/>
            <person name="Ogas R."/>
            <person name="Tomko P."/>
            <person name="Gavelis G."/>
            <person name="Widhalm J.R."/>
            <person name="Wisecaver J.H."/>
        </authorList>
    </citation>
    <scope>NUCLEOTIDE SEQUENCE</scope>
    <source>
        <strain evidence="2">ECLA1</strain>
    </source>
</reference>
<name>A0AAE0YWY6_9GAST</name>
<gene>
    <name evidence="2" type="ORF">RRG08_056734</name>
</gene>
<protein>
    <recommendedName>
        <fullName evidence="4">PiggyBac transposable element-derived protein domain-containing protein</fullName>
    </recommendedName>
</protein>
<evidence type="ECO:0000313" key="2">
    <source>
        <dbReference type="EMBL" id="KAK3758694.1"/>
    </source>
</evidence>
<proteinExistence type="predicted"/>
<dbReference type="EMBL" id="JAWDGP010005239">
    <property type="protein sequence ID" value="KAK3758694.1"/>
    <property type="molecule type" value="Genomic_DNA"/>
</dbReference>
<evidence type="ECO:0008006" key="4">
    <source>
        <dbReference type="Google" id="ProtNLM"/>
    </source>
</evidence>
<dbReference type="AlphaFoldDB" id="A0AAE0YWY6"/>
<feature type="region of interest" description="Disordered" evidence="1">
    <location>
        <begin position="23"/>
        <end position="43"/>
    </location>
</feature>
<organism evidence="2 3">
    <name type="scientific">Elysia crispata</name>
    <name type="common">lettuce slug</name>
    <dbReference type="NCBI Taxonomy" id="231223"/>
    <lineage>
        <taxon>Eukaryota</taxon>
        <taxon>Metazoa</taxon>
        <taxon>Spiralia</taxon>
        <taxon>Lophotrochozoa</taxon>
        <taxon>Mollusca</taxon>
        <taxon>Gastropoda</taxon>
        <taxon>Heterobranchia</taxon>
        <taxon>Euthyneura</taxon>
        <taxon>Panpulmonata</taxon>
        <taxon>Sacoglossa</taxon>
        <taxon>Placobranchoidea</taxon>
        <taxon>Plakobranchidae</taxon>
        <taxon>Elysia</taxon>
    </lineage>
</organism>
<sequence>MPKAAGRGWGVTIRKPESQMLAAAIAQDSSPPEAGPSHPSTSGVKISYKRNLKMLAVGTAMANRKHYPKQQKKKQMCERGALKYLCCSDITALVWNDQRPINFHDPCEQRKPSFTNYIDSLYAALVGKYRSANVHKARHIDCDRLQNVGLHHPVFSADVTNGHICIVYNQKHQRYKKANPGVAYQDIPVPRSKSCLQCSHCKAFLCVKRGSACWMDYTIPK</sequence>
<comment type="caution">
    <text evidence="2">The sequence shown here is derived from an EMBL/GenBank/DDBJ whole genome shotgun (WGS) entry which is preliminary data.</text>
</comment>